<evidence type="ECO:0000256" key="2">
    <source>
        <dbReference type="SAM" id="Phobius"/>
    </source>
</evidence>
<feature type="transmembrane region" description="Helical" evidence="2">
    <location>
        <begin position="56"/>
        <end position="79"/>
    </location>
</feature>
<evidence type="ECO:0000313" key="4">
    <source>
        <dbReference type="Proteomes" id="UP001213000"/>
    </source>
</evidence>
<feature type="transmembrane region" description="Helical" evidence="2">
    <location>
        <begin position="20"/>
        <end position="44"/>
    </location>
</feature>
<name>A0AAD5YZT8_9AGAR</name>
<organism evidence="3 4">
    <name type="scientific">Leucocoprinus birnbaumii</name>
    <dbReference type="NCBI Taxonomy" id="56174"/>
    <lineage>
        <taxon>Eukaryota</taxon>
        <taxon>Fungi</taxon>
        <taxon>Dikarya</taxon>
        <taxon>Basidiomycota</taxon>
        <taxon>Agaricomycotina</taxon>
        <taxon>Agaricomycetes</taxon>
        <taxon>Agaricomycetidae</taxon>
        <taxon>Agaricales</taxon>
        <taxon>Agaricineae</taxon>
        <taxon>Agaricaceae</taxon>
        <taxon>Leucocoprinus</taxon>
    </lineage>
</organism>
<dbReference type="Proteomes" id="UP001213000">
    <property type="component" value="Unassembled WGS sequence"/>
</dbReference>
<keyword evidence="4" id="KW-1185">Reference proteome</keyword>
<accession>A0AAD5YZT8</accession>
<sequence length="402" mass="43906">MSRMVAIREVDMQKHLMLSIGISIGILLAGGLISFGISCTFLLSRDQDTDAPKQHRLLRMYILILLVLVSGYILGEFIQGNEFVVLHSSLEETGTATRLLAFITNIIPVFGGAMTDGLLVWRCYMMHKTVVLQSESRARWHKILWIFPACLWNLTIGTGCAAASVILVAIDKNSLFNLGNALQTTALLSNAALNIYATLFIAIRLINSRRIMLSLPGSNVDTPCYLDIVNILLESAAINVPLTIAAAIGIGLDDFFGSIIAPVAVVGQCVAFDKFIMLTLPPSLPAINSRHSASKSVLHTSHSLSEKATTIFEIRSISTTIIIMFNAGIKFIILALATVGALATPVPSTNPVARSYLSSSYNGHRNSPDPPSYGRQGYGYPKAYNNRRNYTPEPKYYGRPHY</sequence>
<keyword evidence="2" id="KW-1133">Transmembrane helix</keyword>
<dbReference type="EMBL" id="JANIEX010000037">
    <property type="protein sequence ID" value="KAJ3575448.1"/>
    <property type="molecule type" value="Genomic_DNA"/>
</dbReference>
<keyword evidence="2" id="KW-0812">Transmembrane</keyword>
<feature type="region of interest" description="Disordered" evidence="1">
    <location>
        <begin position="360"/>
        <end position="402"/>
    </location>
</feature>
<feature type="transmembrane region" description="Helical" evidence="2">
    <location>
        <begin position="99"/>
        <end position="122"/>
    </location>
</feature>
<dbReference type="AlphaFoldDB" id="A0AAD5YZT8"/>
<evidence type="ECO:0000313" key="3">
    <source>
        <dbReference type="EMBL" id="KAJ3575448.1"/>
    </source>
</evidence>
<gene>
    <name evidence="3" type="ORF">NP233_g1098</name>
</gene>
<keyword evidence="2" id="KW-0472">Membrane</keyword>
<comment type="caution">
    <text evidence="3">The sequence shown here is derived from an EMBL/GenBank/DDBJ whole genome shotgun (WGS) entry which is preliminary data.</text>
</comment>
<feature type="transmembrane region" description="Helical" evidence="2">
    <location>
        <begin position="321"/>
        <end position="343"/>
    </location>
</feature>
<feature type="transmembrane region" description="Helical" evidence="2">
    <location>
        <begin position="182"/>
        <end position="206"/>
    </location>
</feature>
<feature type="transmembrane region" description="Helical" evidence="2">
    <location>
        <begin position="143"/>
        <end position="170"/>
    </location>
</feature>
<reference evidence="3" key="1">
    <citation type="submission" date="2022-07" db="EMBL/GenBank/DDBJ databases">
        <title>Genome Sequence of Leucocoprinus birnbaumii.</title>
        <authorList>
            <person name="Buettner E."/>
        </authorList>
    </citation>
    <scope>NUCLEOTIDE SEQUENCE</scope>
    <source>
        <strain evidence="3">VT141</strain>
    </source>
</reference>
<proteinExistence type="predicted"/>
<evidence type="ECO:0000256" key="1">
    <source>
        <dbReference type="SAM" id="MobiDB-lite"/>
    </source>
</evidence>
<protein>
    <submittedName>
        <fullName evidence="3">Uncharacterized protein</fullName>
    </submittedName>
</protein>